<gene>
    <name evidence="2" type="ORF">H9950_04010</name>
</gene>
<feature type="chain" id="PRO_5039242879" description="Calx-beta domain-containing protein" evidence="1">
    <location>
        <begin position="21"/>
        <end position="277"/>
    </location>
</feature>
<reference evidence="2" key="1">
    <citation type="journal article" date="2021" name="PeerJ">
        <title>Extensive microbial diversity within the chicken gut microbiome revealed by metagenomics and culture.</title>
        <authorList>
            <person name="Gilroy R."/>
            <person name="Ravi A."/>
            <person name="Getino M."/>
            <person name="Pursley I."/>
            <person name="Horton D.L."/>
            <person name="Alikhan N.F."/>
            <person name="Baker D."/>
            <person name="Gharbi K."/>
            <person name="Hall N."/>
            <person name="Watson M."/>
            <person name="Adriaenssens E.M."/>
            <person name="Foster-Nyarko E."/>
            <person name="Jarju S."/>
            <person name="Secka A."/>
            <person name="Antonio M."/>
            <person name="Oren A."/>
            <person name="Chaudhuri R.R."/>
            <person name="La Ragione R."/>
            <person name="Hildebrand F."/>
            <person name="Pallen M.J."/>
        </authorList>
    </citation>
    <scope>NUCLEOTIDE SEQUENCE</scope>
    <source>
        <strain evidence="2">ChiHjej12B11-9795</strain>
    </source>
</reference>
<evidence type="ECO:0000313" key="2">
    <source>
        <dbReference type="EMBL" id="HJA85351.1"/>
    </source>
</evidence>
<dbReference type="Proteomes" id="UP000823862">
    <property type="component" value="Unassembled WGS sequence"/>
</dbReference>
<dbReference type="PROSITE" id="PS51257">
    <property type="entry name" value="PROKAR_LIPOPROTEIN"/>
    <property type="match status" value="1"/>
</dbReference>
<accession>A0A9D2KTP0</accession>
<dbReference type="EMBL" id="DWZI01000022">
    <property type="protein sequence ID" value="HJA85351.1"/>
    <property type="molecule type" value="Genomic_DNA"/>
</dbReference>
<evidence type="ECO:0000256" key="1">
    <source>
        <dbReference type="SAM" id="SignalP"/>
    </source>
</evidence>
<dbReference type="AlphaFoldDB" id="A0A9D2KTP0"/>
<name>A0A9D2KTP0_9BACE</name>
<protein>
    <recommendedName>
        <fullName evidence="4">Calx-beta domain-containing protein</fullName>
    </recommendedName>
</protein>
<feature type="signal peptide" evidence="1">
    <location>
        <begin position="1"/>
        <end position="20"/>
    </location>
</feature>
<evidence type="ECO:0000313" key="3">
    <source>
        <dbReference type="Proteomes" id="UP000823862"/>
    </source>
</evidence>
<dbReference type="Gene3D" id="2.60.40.2030">
    <property type="match status" value="1"/>
</dbReference>
<sequence>MKYLKLLALCLLPLSFAACSDDDDINGGSATVGFTSSQITLAENASSLTLPIVVEGEHNGLIKVQVAVTNLTGTSVVNDETVIMTSGNLLFPADVNEVNVELRTNVNTPEDDYNRSFTVEIIAAEGATVSTSSCVVNIQEMVDPYNNLTGNWILPIGENDVPVTITGREDRSGFDCTMEYDGVPVDWDMDYSPSGLQVVCGSVVARDIDFGEIGVFNIQFGYVNGGYWYTDNIPATWNETFDTITLDAGITGGLYTSAGAFGGYTWFSSETTMTKVQ</sequence>
<comment type="caution">
    <text evidence="2">The sequence shown here is derived from an EMBL/GenBank/DDBJ whole genome shotgun (WGS) entry which is preliminary data.</text>
</comment>
<organism evidence="2 3">
    <name type="scientific">Candidatus Bacteroides avicola</name>
    <dbReference type="NCBI Taxonomy" id="2838468"/>
    <lineage>
        <taxon>Bacteria</taxon>
        <taxon>Pseudomonadati</taxon>
        <taxon>Bacteroidota</taxon>
        <taxon>Bacteroidia</taxon>
        <taxon>Bacteroidales</taxon>
        <taxon>Bacteroidaceae</taxon>
        <taxon>Bacteroides</taxon>
    </lineage>
</organism>
<proteinExistence type="predicted"/>
<reference evidence="2" key="2">
    <citation type="submission" date="2021-04" db="EMBL/GenBank/DDBJ databases">
        <authorList>
            <person name="Gilroy R."/>
        </authorList>
    </citation>
    <scope>NUCLEOTIDE SEQUENCE</scope>
    <source>
        <strain evidence="2">ChiHjej12B11-9795</strain>
    </source>
</reference>
<dbReference type="SUPFAM" id="SSF141072">
    <property type="entry name" value="CalX-like"/>
    <property type="match status" value="1"/>
</dbReference>
<dbReference type="InterPro" id="IPR038081">
    <property type="entry name" value="CalX-like_sf"/>
</dbReference>
<evidence type="ECO:0008006" key="4">
    <source>
        <dbReference type="Google" id="ProtNLM"/>
    </source>
</evidence>
<keyword evidence="1" id="KW-0732">Signal</keyword>